<name>U4TWL5_9LACO</name>
<dbReference type="STRING" id="1231336.L248_1848"/>
<dbReference type="InterPro" id="IPR039422">
    <property type="entry name" value="MarR/SlyA-like"/>
</dbReference>
<evidence type="ECO:0000313" key="3">
    <source>
        <dbReference type="Proteomes" id="UP000030647"/>
    </source>
</evidence>
<dbReference type="HOGENOM" id="CLU_083287_15_4_9"/>
<dbReference type="EMBL" id="KI271584">
    <property type="protein sequence ID" value="ERL65772.1"/>
    <property type="molecule type" value="Genomic_DNA"/>
</dbReference>
<dbReference type="RefSeq" id="WP_022528715.1">
    <property type="nucleotide sequence ID" value="NZ_KI271584.1"/>
</dbReference>
<dbReference type="GO" id="GO:0003700">
    <property type="term" value="F:DNA-binding transcription factor activity"/>
    <property type="evidence" value="ECO:0007669"/>
    <property type="project" value="InterPro"/>
</dbReference>
<dbReference type="GO" id="GO:0006950">
    <property type="term" value="P:response to stress"/>
    <property type="evidence" value="ECO:0007669"/>
    <property type="project" value="TreeGrafter"/>
</dbReference>
<dbReference type="InterPro" id="IPR000835">
    <property type="entry name" value="HTH_MarR-typ"/>
</dbReference>
<dbReference type="SMART" id="SM00347">
    <property type="entry name" value="HTH_MARR"/>
    <property type="match status" value="1"/>
</dbReference>
<dbReference type="SUPFAM" id="SSF46785">
    <property type="entry name" value="Winged helix' DNA-binding domain"/>
    <property type="match status" value="1"/>
</dbReference>
<feature type="domain" description="HTH marR-type" evidence="1">
    <location>
        <begin position="2"/>
        <end position="142"/>
    </location>
</feature>
<dbReference type="OrthoDB" id="2608887at2"/>
<dbReference type="PRINTS" id="PR00598">
    <property type="entry name" value="HTHMARR"/>
</dbReference>
<protein>
    <recommendedName>
        <fullName evidence="1">HTH marR-type domain-containing protein</fullName>
    </recommendedName>
</protein>
<dbReference type="PROSITE" id="PS50995">
    <property type="entry name" value="HTH_MARR_2"/>
    <property type="match status" value="1"/>
</dbReference>
<sequence>MENEIFQALLQIVNYFNDPRFDQRIIAAAGLTPSPNLLPIIVRVGTAGQLNVSDLARQLGKDYSSVSRQVTKFEQTGLLATHPDPADKRARQITLTAEGTAIFQRIGQARADVLQTALAPLSAADQKQILTSLQMIAKLLGR</sequence>
<reference evidence="3" key="1">
    <citation type="journal article" date="2013" name="Genome Announc.">
        <title>Whole-Genome Sequencing of Lactobacillus shenzhenensis Strain LY-73T.</title>
        <authorList>
            <person name="Lin Z."/>
            <person name="Liu Z."/>
            <person name="Yang R."/>
            <person name="Zou Y."/>
            <person name="Wan D."/>
            <person name="Chen J."/>
            <person name="Guo M."/>
            <person name="Zhao J."/>
            <person name="Fang C."/>
            <person name="Yang R."/>
            <person name="Liu F."/>
        </authorList>
    </citation>
    <scope>NUCLEOTIDE SEQUENCE [LARGE SCALE GENOMIC DNA]</scope>
    <source>
        <strain evidence="3">LY-73</strain>
    </source>
</reference>
<dbReference type="eggNOG" id="COG1846">
    <property type="taxonomic scope" value="Bacteria"/>
</dbReference>
<proteinExistence type="predicted"/>
<dbReference type="PANTHER" id="PTHR33164">
    <property type="entry name" value="TRANSCRIPTIONAL REGULATOR, MARR FAMILY"/>
    <property type="match status" value="1"/>
</dbReference>
<evidence type="ECO:0000259" key="1">
    <source>
        <dbReference type="PROSITE" id="PS50995"/>
    </source>
</evidence>
<dbReference type="Proteomes" id="UP000030647">
    <property type="component" value="Unassembled WGS sequence"/>
</dbReference>
<dbReference type="Pfam" id="PF12802">
    <property type="entry name" value="MarR_2"/>
    <property type="match status" value="1"/>
</dbReference>
<dbReference type="AlphaFoldDB" id="U4TWL5"/>
<gene>
    <name evidence="2" type="ORF">L248_1848</name>
</gene>
<accession>U4TWL5</accession>
<dbReference type="Gene3D" id="1.10.10.10">
    <property type="entry name" value="Winged helix-like DNA-binding domain superfamily/Winged helix DNA-binding domain"/>
    <property type="match status" value="1"/>
</dbReference>
<dbReference type="InterPro" id="IPR036390">
    <property type="entry name" value="WH_DNA-bd_sf"/>
</dbReference>
<organism evidence="2 3">
    <name type="scientific">Schleiferilactobacillus shenzhenensis LY-73</name>
    <dbReference type="NCBI Taxonomy" id="1231336"/>
    <lineage>
        <taxon>Bacteria</taxon>
        <taxon>Bacillati</taxon>
        <taxon>Bacillota</taxon>
        <taxon>Bacilli</taxon>
        <taxon>Lactobacillales</taxon>
        <taxon>Lactobacillaceae</taxon>
        <taxon>Schleiferilactobacillus</taxon>
    </lineage>
</organism>
<evidence type="ECO:0000313" key="2">
    <source>
        <dbReference type="EMBL" id="ERL65772.1"/>
    </source>
</evidence>
<dbReference type="InterPro" id="IPR036388">
    <property type="entry name" value="WH-like_DNA-bd_sf"/>
</dbReference>
<keyword evidence="3" id="KW-1185">Reference proteome</keyword>
<dbReference type="PANTHER" id="PTHR33164:SF43">
    <property type="entry name" value="HTH-TYPE TRANSCRIPTIONAL REPRESSOR YETL"/>
    <property type="match status" value="1"/>
</dbReference>